<evidence type="ECO:0008006" key="4">
    <source>
        <dbReference type="Google" id="ProtNLM"/>
    </source>
</evidence>
<keyword evidence="3" id="KW-1185">Reference proteome</keyword>
<dbReference type="Proteomes" id="UP000627521">
    <property type="component" value="Unassembled WGS sequence"/>
</dbReference>
<name>A0ABR8LRM5_9FLAO</name>
<evidence type="ECO:0000256" key="1">
    <source>
        <dbReference type="SAM" id="MobiDB-lite"/>
    </source>
</evidence>
<proteinExistence type="predicted"/>
<comment type="caution">
    <text evidence="2">The sequence shown here is derived from an EMBL/GenBank/DDBJ whole genome shotgun (WGS) entry which is preliminary data.</text>
</comment>
<gene>
    <name evidence="2" type="ORF">IEG06_05335</name>
</gene>
<evidence type="ECO:0000313" key="3">
    <source>
        <dbReference type="Proteomes" id="UP000627521"/>
    </source>
</evidence>
<reference evidence="2 3" key="1">
    <citation type="submission" date="2020-09" db="EMBL/GenBank/DDBJ databases">
        <title>Bacillus nautilus sp. nov., Chryseoglobus crepusculi sp. nov, and Psychrobacter noctis sp. nov., isolated from deep-sea sponges from the equatorial Atlantic.</title>
        <authorList>
            <person name="Stennett H.L."/>
            <person name="Williams S.E."/>
        </authorList>
    </citation>
    <scope>NUCLEOTIDE SEQUENCE [LARGE SCALE GENOMIC DNA]</scope>
    <source>
        <strain evidence="2 3">28M-24</strain>
    </source>
</reference>
<feature type="compositionally biased region" description="Polar residues" evidence="1">
    <location>
        <begin position="155"/>
        <end position="166"/>
    </location>
</feature>
<protein>
    <recommendedName>
        <fullName evidence="4">Lipoprotein</fullName>
    </recommendedName>
</protein>
<feature type="region of interest" description="Disordered" evidence="1">
    <location>
        <begin position="155"/>
        <end position="182"/>
    </location>
</feature>
<dbReference type="EMBL" id="JACXXH010000002">
    <property type="protein sequence ID" value="MBD3862864.1"/>
    <property type="molecule type" value="Genomic_DNA"/>
</dbReference>
<evidence type="ECO:0000313" key="2">
    <source>
        <dbReference type="EMBL" id="MBD3862864.1"/>
    </source>
</evidence>
<sequence length="182" mass="21216">MKNLTTKSLLIICLVLGFLLFQECQKNDKSYQEPTGLISLKKAEMYEKNYLENQYKFINEKLNKPFIDTIEGVDMQVSDYIKDSRAIRFSLEELENYIKYVKAYTDKQYAKDEISLRVYFGAKNVKFEKDKDSVMRSTLFFIPTVKEVTRNTEAPHQNINQLNPLNYGSAGDPDSIEYKTKG</sequence>
<dbReference type="RefSeq" id="WP_191099326.1">
    <property type="nucleotide sequence ID" value="NZ_JACXXF010000002.1"/>
</dbReference>
<organism evidence="2 3">
    <name type="scientific">Olleya marilimosa</name>
    <dbReference type="NCBI Taxonomy" id="272164"/>
    <lineage>
        <taxon>Bacteria</taxon>
        <taxon>Pseudomonadati</taxon>
        <taxon>Bacteroidota</taxon>
        <taxon>Flavobacteriia</taxon>
        <taxon>Flavobacteriales</taxon>
        <taxon>Flavobacteriaceae</taxon>
    </lineage>
</organism>
<accession>A0ABR8LRM5</accession>